<protein>
    <recommendedName>
        <fullName evidence="3">IGFBP N-terminal domain-containing protein</fullName>
    </recommendedName>
</protein>
<comment type="caution">
    <text evidence="4">The sequence shown here is derived from an EMBL/GenBank/DDBJ whole genome shotgun (WGS) entry which is preliminary data.</text>
</comment>
<dbReference type="PROSITE" id="PS00222">
    <property type="entry name" value="IGFBP_N_1"/>
    <property type="match status" value="1"/>
</dbReference>
<feature type="domain" description="IGFBP N-terminal" evidence="3">
    <location>
        <begin position="21"/>
        <end position="109"/>
    </location>
</feature>
<dbReference type="Gene3D" id="4.10.40.20">
    <property type="match status" value="1"/>
</dbReference>
<dbReference type="EMBL" id="JAZGQO010000002">
    <property type="protein sequence ID" value="KAK6192610.1"/>
    <property type="molecule type" value="Genomic_DNA"/>
</dbReference>
<dbReference type="Proteomes" id="UP001347796">
    <property type="component" value="Unassembled WGS sequence"/>
</dbReference>
<keyword evidence="5" id="KW-1185">Reference proteome</keyword>
<dbReference type="InterPro" id="IPR009030">
    <property type="entry name" value="Growth_fac_rcpt_cys_sf"/>
</dbReference>
<evidence type="ECO:0000256" key="2">
    <source>
        <dbReference type="SAM" id="SignalP"/>
    </source>
</evidence>
<evidence type="ECO:0000313" key="4">
    <source>
        <dbReference type="EMBL" id="KAK6192610.1"/>
    </source>
</evidence>
<dbReference type="InterPro" id="IPR000867">
    <property type="entry name" value="IGFBP-like"/>
</dbReference>
<dbReference type="PANTHER" id="PTHR11551">
    <property type="entry name" value="INSULIN-LIKE GROWTH FACTOR BINDING PROTEIN"/>
    <property type="match status" value="1"/>
</dbReference>
<dbReference type="PROSITE" id="PS51323">
    <property type="entry name" value="IGFBP_N_2"/>
    <property type="match status" value="1"/>
</dbReference>
<dbReference type="SMART" id="SM00121">
    <property type="entry name" value="IB"/>
    <property type="match status" value="1"/>
</dbReference>
<feature type="signal peptide" evidence="2">
    <location>
        <begin position="1"/>
        <end position="22"/>
    </location>
</feature>
<reference evidence="4 5" key="1">
    <citation type="submission" date="2024-01" db="EMBL/GenBank/DDBJ databases">
        <title>The genome of the rayed Mediterranean limpet Patella caerulea (Linnaeus, 1758).</title>
        <authorList>
            <person name="Anh-Thu Weber A."/>
            <person name="Halstead-Nussloch G."/>
        </authorList>
    </citation>
    <scope>NUCLEOTIDE SEQUENCE [LARGE SCALE GENOMIC DNA]</scope>
    <source>
        <strain evidence="4">AATW-2023a</strain>
        <tissue evidence="4">Whole specimen</tissue>
    </source>
</reference>
<dbReference type="AlphaFoldDB" id="A0AAN8KJN2"/>
<keyword evidence="1" id="KW-1015">Disulfide bond</keyword>
<gene>
    <name evidence="4" type="ORF">SNE40_004054</name>
</gene>
<dbReference type="GO" id="GO:0031994">
    <property type="term" value="F:insulin-like growth factor I binding"/>
    <property type="evidence" value="ECO:0007669"/>
    <property type="project" value="TreeGrafter"/>
</dbReference>
<dbReference type="GO" id="GO:0043567">
    <property type="term" value="P:regulation of insulin-like growth factor receptor signaling pathway"/>
    <property type="evidence" value="ECO:0007669"/>
    <property type="project" value="TreeGrafter"/>
</dbReference>
<dbReference type="SUPFAM" id="SSF57184">
    <property type="entry name" value="Growth factor receptor domain"/>
    <property type="match status" value="1"/>
</dbReference>
<dbReference type="PANTHER" id="PTHR11551:SF6">
    <property type="entry name" value="INSULIN-LIKE GROWTH FACTOR-BINDING PROTEIN 1"/>
    <property type="match status" value="1"/>
</dbReference>
<proteinExistence type="predicted"/>
<dbReference type="GO" id="GO:0005615">
    <property type="term" value="C:extracellular space"/>
    <property type="evidence" value="ECO:0007669"/>
    <property type="project" value="TreeGrafter"/>
</dbReference>
<dbReference type="Pfam" id="PF00219">
    <property type="entry name" value="IGFBP"/>
    <property type="match status" value="1"/>
</dbReference>
<feature type="chain" id="PRO_5042950840" description="IGFBP N-terminal domain-containing protein" evidence="2">
    <location>
        <begin position="23"/>
        <end position="109"/>
    </location>
</feature>
<name>A0AAN8KJN2_PATCE</name>
<keyword evidence="2" id="KW-0732">Signal</keyword>
<evidence type="ECO:0000256" key="1">
    <source>
        <dbReference type="ARBA" id="ARBA00023157"/>
    </source>
</evidence>
<dbReference type="GO" id="GO:0031995">
    <property type="term" value="F:insulin-like growth factor II binding"/>
    <property type="evidence" value="ECO:0007669"/>
    <property type="project" value="TreeGrafter"/>
</dbReference>
<evidence type="ECO:0000313" key="5">
    <source>
        <dbReference type="Proteomes" id="UP001347796"/>
    </source>
</evidence>
<evidence type="ECO:0000259" key="3">
    <source>
        <dbReference type="PROSITE" id="PS51323"/>
    </source>
</evidence>
<sequence length="109" mass="12059">MKTLFLFICVVLVVLVVTGSDALSCAPCWNHRFPPRKRICPKLPKTCERARKPCGCCPVCAGKVGDRCGIFQARCEKGLTCRSQSGPPSPLGASTIRFRFFRRGICRKP</sequence>
<organism evidence="4 5">
    <name type="scientific">Patella caerulea</name>
    <name type="common">Rayed Mediterranean limpet</name>
    <dbReference type="NCBI Taxonomy" id="87958"/>
    <lineage>
        <taxon>Eukaryota</taxon>
        <taxon>Metazoa</taxon>
        <taxon>Spiralia</taxon>
        <taxon>Lophotrochozoa</taxon>
        <taxon>Mollusca</taxon>
        <taxon>Gastropoda</taxon>
        <taxon>Patellogastropoda</taxon>
        <taxon>Patelloidea</taxon>
        <taxon>Patellidae</taxon>
        <taxon>Patella</taxon>
    </lineage>
</organism>
<accession>A0AAN8KJN2</accession>
<dbReference type="InterPro" id="IPR017891">
    <property type="entry name" value="Insulin_GF-bd_Cys-rich_CS"/>
</dbReference>